<gene>
    <name evidence="13" type="ORF">Gaeavirus2_11</name>
</gene>
<organism evidence="13">
    <name type="scientific">Gaeavirus sp</name>
    <dbReference type="NCBI Taxonomy" id="2487767"/>
    <lineage>
        <taxon>Viruses</taxon>
        <taxon>Varidnaviria</taxon>
        <taxon>Bamfordvirae</taxon>
        <taxon>Nucleocytoviricota</taxon>
        <taxon>Megaviricetes</taxon>
        <taxon>Imitervirales</taxon>
        <taxon>Mimiviridae</taxon>
        <taxon>Klosneuvirinae</taxon>
    </lineage>
</organism>
<evidence type="ECO:0000256" key="1">
    <source>
        <dbReference type="ARBA" id="ARBA00010923"/>
    </source>
</evidence>
<evidence type="ECO:0000259" key="12">
    <source>
        <dbReference type="PROSITE" id="PS50157"/>
    </source>
</evidence>
<keyword evidence="9" id="KW-0862">Zinc</keyword>
<dbReference type="PANTHER" id="PTHR42933">
    <property type="entry name" value="SLR6095 PROTEIN"/>
    <property type="match status" value="1"/>
</dbReference>
<dbReference type="InterPro" id="IPR013087">
    <property type="entry name" value="Znf_C2H2_type"/>
</dbReference>
<evidence type="ECO:0000313" key="13">
    <source>
        <dbReference type="EMBL" id="AYV79929.1"/>
    </source>
</evidence>
<keyword evidence="5" id="KW-0949">S-adenosyl-L-methionine</keyword>
<reference evidence="13" key="1">
    <citation type="submission" date="2018-10" db="EMBL/GenBank/DDBJ databases">
        <title>Hidden diversity of soil giant viruses.</title>
        <authorList>
            <person name="Schulz F."/>
            <person name="Alteio L."/>
            <person name="Goudeau D."/>
            <person name="Ryan E.M."/>
            <person name="Malmstrom R.R."/>
            <person name="Blanchard J."/>
            <person name="Woyke T."/>
        </authorList>
    </citation>
    <scope>NUCLEOTIDE SEQUENCE</scope>
    <source>
        <strain evidence="13">GAV1</strain>
    </source>
</reference>
<evidence type="ECO:0000256" key="5">
    <source>
        <dbReference type="ARBA" id="ARBA00022691"/>
    </source>
</evidence>
<dbReference type="Gene3D" id="3.40.50.150">
    <property type="entry name" value="Vaccinia Virus protein VP39"/>
    <property type="match status" value="1"/>
</dbReference>
<keyword evidence="7" id="KW-0238">DNA-binding</keyword>
<dbReference type="PRINTS" id="PR00507">
    <property type="entry name" value="N12N6MTFRASE"/>
</dbReference>
<dbReference type="EMBL" id="MK072200">
    <property type="protein sequence ID" value="AYV79929.1"/>
    <property type="molecule type" value="Genomic_DNA"/>
</dbReference>
<feature type="compositionally biased region" description="Basic and acidic residues" evidence="11">
    <location>
        <begin position="22"/>
        <end position="38"/>
    </location>
</feature>
<evidence type="ECO:0000256" key="4">
    <source>
        <dbReference type="ARBA" id="ARBA00022679"/>
    </source>
</evidence>
<dbReference type="InterPro" id="IPR003356">
    <property type="entry name" value="DNA_methylase_A-5"/>
</dbReference>
<dbReference type="GO" id="GO:0009007">
    <property type="term" value="F:site-specific DNA-methyltransferase (adenine-specific) activity"/>
    <property type="evidence" value="ECO:0007669"/>
    <property type="project" value="UniProtKB-EC"/>
</dbReference>
<evidence type="ECO:0000256" key="10">
    <source>
        <dbReference type="SAM" id="Coils"/>
    </source>
</evidence>
<dbReference type="PROSITE" id="PS00092">
    <property type="entry name" value="N6_MTASE"/>
    <property type="match status" value="1"/>
</dbReference>
<dbReference type="GO" id="GO:0008270">
    <property type="term" value="F:zinc ion binding"/>
    <property type="evidence" value="ECO:0007669"/>
    <property type="project" value="UniProtKB-KW"/>
</dbReference>
<evidence type="ECO:0000256" key="6">
    <source>
        <dbReference type="ARBA" id="ARBA00022747"/>
    </source>
</evidence>
<evidence type="ECO:0000256" key="3">
    <source>
        <dbReference type="ARBA" id="ARBA00022603"/>
    </source>
</evidence>
<dbReference type="GO" id="GO:0009307">
    <property type="term" value="P:DNA restriction-modification system"/>
    <property type="evidence" value="ECO:0007669"/>
    <property type="project" value="UniProtKB-KW"/>
</dbReference>
<dbReference type="SUPFAM" id="SSF116734">
    <property type="entry name" value="DNA methylase specificity domain"/>
    <property type="match status" value="1"/>
</dbReference>
<dbReference type="InterPro" id="IPR000055">
    <property type="entry name" value="Restrct_endonuc_typeI_TRD"/>
</dbReference>
<sequence length="755" mass="86496">MSSIKYTCTDCSKVFNKKIDFTKHQNMEESCIKSDKIQKSSQSTESKVKPQVESKTESESKSPVESKTESESKTKSPVESKTESKTKSPVESKTESKTKSPVESKTKSPVESKTKSPVESKTKLSTIFNYCLDVLRNNEHLTGDKALRTLAHLLDLRLLEPQFGKQIDIDNYKYDFSQYEDNIIEKHKTKLLSMVRFSNLANEKEDNIPKIMKCLWDEILSVHPVTKNIFLKGKGFDIQHQSTYKKLIDKLYSFDFESIDEDILGEAYEEVIKDVMTGKVLGQFFTPPSVKHMMIKLINPQLKPNGTIEKIFDPAMGTGGFLISSLRHILQQSKTKGINLNWKFLSKEGLGGREAEPDTYQLAISNMLISSGHMFDVLEKGDSIRNPITNKYDIILANPPFGIDGLIYNEIQHPLRNEYLPIKSNSAVPLFLQAIIYMLKINGRCAVIVPCGKELYNSRKELVALREYLTKTCDLQEIYYLPQIFTHTTISTCVLYFTKKIEGTDALKTNIKISRTQTETAREYNFTEAHQTTKIKFYSYNPDNDSKQLLIEIPIDEISKNNYSLNHAEYIKDTMTDKFKDGIQTKKIIEICDFISGGKKRKPDDAITNGKYKFMTCSILGHSYLNTYDHEDKALIINSVNGSGRCMIYIAEKYSVGAANFHFKVKDNNIVLTEYIYYYLYHNLKLLEDGFFGANQKRISKKYLGDIRIPIPSLKHQQEIVKQCEHADSRIKQLESEIQQHKTQTHLFMSTTLKS</sequence>
<evidence type="ECO:0000256" key="9">
    <source>
        <dbReference type="PROSITE-ProRule" id="PRU00042"/>
    </source>
</evidence>
<dbReference type="Pfam" id="PF02384">
    <property type="entry name" value="N6_Mtase"/>
    <property type="match status" value="1"/>
</dbReference>
<dbReference type="SUPFAM" id="SSF53335">
    <property type="entry name" value="S-adenosyl-L-methionine-dependent methyltransferases"/>
    <property type="match status" value="1"/>
</dbReference>
<protein>
    <recommendedName>
        <fullName evidence="2">site-specific DNA-methyltransferase (adenine-specific)</fullName>
        <ecNumber evidence="2">2.1.1.72</ecNumber>
    </recommendedName>
</protein>
<dbReference type="GO" id="GO:0032259">
    <property type="term" value="P:methylation"/>
    <property type="evidence" value="ECO:0007669"/>
    <property type="project" value="UniProtKB-KW"/>
</dbReference>
<feature type="domain" description="C2H2-type" evidence="12">
    <location>
        <begin position="6"/>
        <end position="34"/>
    </location>
</feature>
<dbReference type="GO" id="GO:0008170">
    <property type="term" value="F:N-methyltransferase activity"/>
    <property type="evidence" value="ECO:0007669"/>
    <property type="project" value="InterPro"/>
</dbReference>
<keyword evidence="10" id="KW-0175">Coiled coil</keyword>
<dbReference type="InterPro" id="IPR029063">
    <property type="entry name" value="SAM-dependent_MTases_sf"/>
</dbReference>
<keyword evidence="3 13" id="KW-0489">Methyltransferase</keyword>
<keyword evidence="9" id="KW-0479">Metal-binding</keyword>
<dbReference type="Gene3D" id="3.90.220.20">
    <property type="entry name" value="DNA methylase specificity domains"/>
    <property type="match status" value="1"/>
</dbReference>
<dbReference type="Gene3D" id="1.20.1260.30">
    <property type="match status" value="1"/>
</dbReference>
<dbReference type="InterPro" id="IPR044946">
    <property type="entry name" value="Restrct_endonuc_typeI_TRD_sf"/>
</dbReference>
<evidence type="ECO:0000256" key="8">
    <source>
        <dbReference type="ARBA" id="ARBA00047942"/>
    </source>
</evidence>
<evidence type="ECO:0000256" key="2">
    <source>
        <dbReference type="ARBA" id="ARBA00011900"/>
    </source>
</evidence>
<feature type="region of interest" description="Disordered" evidence="11">
    <location>
        <begin position="22"/>
        <end position="118"/>
    </location>
</feature>
<dbReference type="GO" id="GO:0003677">
    <property type="term" value="F:DNA binding"/>
    <property type="evidence" value="ECO:0007669"/>
    <property type="project" value="UniProtKB-KW"/>
</dbReference>
<comment type="similarity">
    <text evidence="1">Belongs to the type-I restriction system S methylase family.</text>
</comment>
<feature type="coiled-coil region" evidence="10">
    <location>
        <begin position="717"/>
        <end position="744"/>
    </location>
</feature>
<dbReference type="EC" id="2.1.1.72" evidence="2"/>
<dbReference type="PANTHER" id="PTHR42933:SF4">
    <property type="entry name" value="TYPE I RESTRICTION ENZYME ECOKI METHYLASE SUBUNIT"/>
    <property type="match status" value="1"/>
</dbReference>
<dbReference type="Pfam" id="PF01420">
    <property type="entry name" value="Methylase_S"/>
    <property type="match status" value="1"/>
</dbReference>
<accession>A0A3G5A375</accession>
<evidence type="ECO:0000256" key="7">
    <source>
        <dbReference type="ARBA" id="ARBA00023125"/>
    </source>
</evidence>
<dbReference type="InterPro" id="IPR051537">
    <property type="entry name" value="DNA_Adenine_Mtase"/>
</dbReference>
<dbReference type="InterPro" id="IPR038333">
    <property type="entry name" value="T1MK-like_N_sf"/>
</dbReference>
<proteinExistence type="inferred from homology"/>
<keyword evidence="9" id="KW-0863">Zinc-finger</keyword>
<name>A0A3G5A375_9VIRU</name>
<evidence type="ECO:0000256" key="11">
    <source>
        <dbReference type="SAM" id="MobiDB-lite"/>
    </source>
</evidence>
<feature type="compositionally biased region" description="Basic and acidic residues" evidence="11">
    <location>
        <begin position="46"/>
        <end position="118"/>
    </location>
</feature>
<keyword evidence="6" id="KW-0680">Restriction system</keyword>
<dbReference type="PROSITE" id="PS50157">
    <property type="entry name" value="ZINC_FINGER_C2H2_2"/>
    <property type="match status" value="1"/>
</dbReference>
<comment type="catalytic activity">
    <reaction evidence="8">
        <text>a 2'-deoxyadenosine in DNA + S-adenosyl-L-methionine = an N(6)-methyl-2'-deoxyadenosine in DNA + S-adenosyl-L-homocysteine + H(+)</text>
        <dbReference type="Rhea" id="RHEA:15197"/>
        <dbReference type="Rhea" id="RHEA-COMP:12418"/>
        <dbReference type="Rhea" id="RHEA-COMP:12419"/>
        <dbReference type="ChEBI" id="CHEBI:15378"/>
        <dbReference type="ChEBI" id="CHEBI:57856"/>
        <dbReference type="ChEBI" id="CHEBI:59789"/>
        <dbReference type="ChEBI" id="CHEBI:90615"/>
        <dbReference type="ChEBI" id="CHEBI:90616"/>
        <dbReference type="EC" id="2.1.1.72"/>
    </reaction>
</comment>
<keyword evidence="4 13" id="KW-0808">Transferase</keyword>
<dbReference type="InterPro" id="IPR002052">
    <property type="entry name" value="DNA_methylase_N6_adenine_CS"/>
</dbReference>